<evidence type="ECO:0000313" key="3">
    <source>
        <dbReference type="EMBL" id="KUI58810.1"/>
    </source>
</evidence>
<feature type="compositionally biased region" description="Basic and acidic residues" evidence="1">
    <location>
        <begin position="368"/>
        <end position="389"/>
    </location>
</feature>
<feature type="region of interest" description="Disordered" evidence="1">
    <location>
        <begin position="368"/>
        <end position="667"/>
    </location>
</feature>
<keyword evidence="2" id="KW-0472">Membrane</keyword>
<proteinExistence type="predicted"/>
<feature type="region of interest" description="Disordered" evidence="1">
    <location>
        <begin position="98"/>
        <end position="198"/>
    </location>
</feature>
<feature type="compositionally biased region" description="Basic and acidic residues" evidence="1">
    <location>
        <begin position="407"/>
        <end position="421"/>
    </location>
</feature>
<keyword evidence="2" id="KW-0812">Transmembrane</keyword>
<gene>
    <name evidence="3" type="ORF">VP1G_06072</name>
</gene>
<name>A0A194V4B0_CYTMA</name>
<feature type="compositionally biased region" description="Pro residues" evidence="1">
    <location>
        <begin position="105"/>
        <end position="118"/>
    </location>
</feature>
<feature type="compositionally biased region" description="Polar residues" evidence="1">
    <location>
        <begin position="592"/>
        <end position="617"/>
    </location>
</feature>
<feature type="compositionally biased region" description="Basic and acidic residues" evidence="1">
    <location>
        <begin position="464"/>
        <end position="480"/>
    </location>
</feature>
<accession>A0A194V4B0</accession>
<evidence type="ECO:0000313" key="4">
    <source>
        <dbReference type="Proteomes" id="UP000078576"/>
    </source>
</evidence>
<dbReference type="OrthoDB" id="5238625at2759"/>
<evidence type="ECO:0000256" key="1">
    <source>
        <dbReference type="SAM" id="MobiDB-lite"/>
    </source>
</evidence>
<keyword evidence="2" id="KW-1133">Transmembrane helix</keyword>
<protein>
    <submittedName>
        <fullName evidence="3">Uncharacterized protein</fullName>
    </submittedName>
</protein>
<organism evidence="3 4">
    <name type="scientific">Cytospora mali</name>
    <name type="common">Apple Valsa canker fungus</name>
    <name type="synonym">Valsa mali</name>
    <dbReference type="NCBI Taxonomy" id="578113"/>
    <lineage>
        <taxon>Eukaryota</taxon>
        <taxon>Fungi</taxon>
        <taxon>Dikarya</taxon>
        <taxon>Ascomycota</taxon>
        <taxon>Pezizomycotina</taxon>
        <taxon>Sordariomycetes</taxon>
        <taxon>Sordariomycetidae</taxon>
        <taxon>Diaporthales</taxon>
        <taxon>Cytosporaceae</taxon>
        <taxon>Cytospora</taxon>
    </lineage>
</organism>
<dbReference type="EMBL" id="KN714719">
    <property type="protein sequence ID" value="KUI58810.1"/>
    <property type="molecule type" value="Genomic_DNA"/>
</dbReference>
<sequence>MSPLTPRVSLIMLVNRNELDNDGTSCSNNAGGCLNTTGQFGVIFSIITVVTALAWIYWYTVIRPRKERDKRVDQDIEMDLGDGRTVIVSSGPYQRTVVFRGARSPSPPPPAYRPPTPGRGPAAPSGLELTTATSPSPRPSPRLPRNQVWPPPPGTASQTSRRTPRHPAQSSRPPGARSLQPGMPFQPQPAPMYPPQFMAPRPPPPLMMYPQSQPPLFALKVLFLHTHHLRPSQLQQQTIHSHQDQTTHDDRGSHLLVTHPPSKTRSPIATGLSHHQGAALRLGRPSATETDVDNATATVAEARVLGGLPLTDEIITAAVNGVAARVYLHHETGLRHLDSEMRSGLESLLERAERRRRAREAERLQSLVDRYDSEEHEAQADRSDVRGHYADIPPDAAGIAYGSTAPERARLATVQRDHRGDEENDTDDEESEAERPRRRVTFHQPSLDVLESRVGRRRRPSPPNDRRPTRQDIHHGESRMGHRRRTPSPGERIVERPMIHTPGKAESRIGRYNRGSPTGGDRPAPRRESTGFPGADDSHIGHRSYRRTQAPPPAEASSQGVGATYKSPPTAHGGHPTVDDGLLLNVPHTVGPPSSTGATCGNGSQASEGNSSDQRQGMGQYRHDGGSRGCHGPSQPGNEHGRRQWNVQSPEEAVDDDNDDTHHRKRKRGWVSKVASFLPTMARLATNNPVAREIAEEVAEAVTGVEDRARKRVAKSTGIHAHCHPVLFLALASDERLVTRMIVAHMTRAGEDHGRQGLQIIVPATADARARFPKSAQRACSSPLSTRLSISQKRRSGRRWTECAPEGVAQVAVRRMVQRMTMRRIEGGRGEAKRKSEGSLISA</sequence>
<feature type="compositionally biased region" description="Basic and acidic residues" evidence="1">
    <location>
        <begin position="492"/>
        <end position="509"/>
    </location>
</feature>
<keyword evidence="4" id="KW-1185">Reference proteome</keyword>
<evidence type="ECO:0000256" key="2">
    <source>
        <dbReference type="SAM" id="Phobius"/>
    </source>
</evidence>
<feature type="transmembrane region" description="Helical" evidence="2">
    <location>
        <begin position="40"/>
        <end position="61"/>
    </location>
</feature>
<feature type="compositionally biased region" description="Basic and acidic residues" evidence="1">
    <location>
        <begin position="824"/>
        <end position="837"/>
    </location>
</feature>
<feature type="region of interest" description="Disordered" evidence="1">
    <location>
        <begin position="824"/>
        <end position="843"/>
    </location>
</feature>
<dbReference type="Proteomes" id="UP000078576">
    <property type="component" value="Unassembled WGS sequence"/>
</dbReference>
<reference evidence="4" key="1">
    <citation type="submission" date="2014-12" db="EMBL/GenBank/DDBJ databases">
        <title>Genome Sequence of Valsa Canker Pathogens Uncovers a Specific Adaption of Colonization on Woody Bark.</title>
        <authorList>
            <person name="Yin Z."/>
            <person name="Liu H."/>
            <person name="Gao X."/>
            <person name="Li Z."/>
            <person name="Song N."/>
            <person name="Ke X."/>
            <person name="Dai Q."/>
            <person name="Wu Y."/>
            <person name="Sun Y."/>
            <person name="Xu J.-R."/>
            <person name="Kang Z.K."/>
            <person name="Wang L."/>
            <person name="Huang L."/>
        </authorList>
    </citation>
    <scope>NUCLEOTIDE SEQUENCE [LARGE SCALE GENOMIC DNA]</scope>
    <source>
        <strain evidence="4">SXYL134</strain>
    </source>
</reference>
<feature type="compositionally biased region" description="Pro residues" evidence="1">
    <location>
        <begin position="184"/>
        <end position="194"/>
    </location>
</feature>
<feature type="compositionally biased region" description="Acidic residues" evidence="1">
    <location>
        <begin position="422"/>
        <end position="432"/>
    </location>
</feature>
<dbReference type="AlphaFoldDB" id="A0A194V4B0"/>